<evidence type="ECO:0000313" key="2">
    <source>
        <dbReference type="Proteomes" id="UP000071533"/>
    </source>
</evidence>
<proteinExistence type="predicted"/>
<gene>
    <name evidence="1" type="ORF">ERS132431_00234</name>
</gene>
<protein>
    <submittedName>
        <fullName evidence="1">Uncharacterized protein</fullName>
    </submittedName>
</protein>
<evidence type="ECO:0000313" key="1">
    <source>
        <dbReference type="EMBL" id="CYV25903.1"/>
    </source>
</evidence>
<dbReference type="AlphaFoldDB" id="A0A0Z8HZ15"/>
<sequence length="98" mass="11540">MGYTELGRKRPIKIQGDTYDEILIYKHKGEVWGVCYKDGEIDGVYNYTKKGYYWSRIFGMTLKEIVKKVIQPLKRSFPGDYSMIDEHLVKKALKVEKL</sequence>
<reference evidence="1 2" key="1">
    <citation type="submission" date="2016-02" db="EMBL/GenBank/DDBJ databases">
        <authorList>
            <consortium name="Pathogen Informatics"/>
        </authorList>
    </citation>
    <scope>NUCLEOTIDE SEQUENCE [LARGE SCALE GENOMIC DNA]</scope>
    <source>
        <strain evidence="1 2">LSS69</strain>
    </source>
</reference>
<name>A0A0Z8HZ15_STRSU</name>
<dbReference type="EMBL" id="FIHS01000002">
    <property type="protein sequence ID" value="CYV25903.1"/>
    <property type="molecule type" value="Genomic_DNA"/>
</dbReference>
<dbReference type="Proteomes" id="UP000071533">
    <property type="component" value="Unassembled WGS sequence"/>
</dbReference>
<organism evidence="1 2">
    <name type="scientific">Streptococcus suis</name>
    <dbReference type="NCBI Taxonomy" id="1307"/>
    <lineage>
        <taxon>Bacteria</taxon>
        <taxon>Bacillati</taxon>
        <taxon>Bacillota</taxon>
        <taxon>Bacilli</taxon>
        <taxon>Lactobacillales</taxon>
        <taxon>Streptococcaceae</taxon>
        <taxon>Streptococcus</taxon>
    </lineage>
</organism>
<accession>A0A0Z8HZ15</accession>
<dbReference type="RefSeq" id="WP_044689603.1">
    <property type="nucleotide sequence ID" value="NZ_CEHX01000017.1"/>
</dbReference>